<evidence type="ECO:0000256" key="3">
    <source>
        <dbReference type="SAM" id="MobiDB-lite"/>
    </source>
</evidence>
<keyword evidence="2" id="KW-0808">Transferase</keyword>
<feature type="region of interest" description="Disordered" evidence="3">
    <location>
        <begin position="209"/>
        <end position="244"/>
    </location>
</feature>
<dbReference type="PDBsum" id="3MGB"/>
<keyword evidence="6 7" id="KW-0002">3D-structure</keyword>
<dbReference type="GO" id="GO:0042277">
    <property type="term" value="F:peptide binding"/>
    <property type="evidence" value="ECO:0000314"/>
    <property type="project" value="CAFA"/>
</dbReference>
<evidence type="ECO:0000313" key="5">
    <source>
        <dbReference type="EMBL" id="ACJ60995.1"/>
    </source>
</evidence>
<comment type="similarity">
    <text evidence="1">Belongs to the sulfotransferase 1 family.</text>
</comment>
<dbReference type="InterPro" id="IPR000863">
    <property type="entry name" value="Sulfotransferase_dom"/>
</dbReference>
<reference evidence="5" key="1">
    <citation type="journal article" date="2008" name="Proc. Natl. Acad. Sci. U.S.A.">
        <title>Cloning and characterization of new glycopeptide gene clusters found in an environmental DNA megalibrary.</title>
        <authorList>
            <person name="Banik J.J."/>
            <person name="Brady S.F."/>
        </authorList>
    </citation>
    <scope>NUCLEOTIDE SEQUENCE</scope>
</reference>
<dbReference type="SMR" id="B7T1D7"/>
<dbReference type="Pfam" id="PF00685">
    <property type="entry name" value="Sulfotransfer_1"/>
    <property type="match status" value="1"/>
</dbReference>
<proteinExistence type="evidence at protein level"/>
<protein>
    <submittedName>
        <fullName evidence="5">Teg12</fullName>
    </submittedName>
</protein>
<dbReference type="PDB" id="3MGC">
    <property type="method" value="X-ray"/>
    <property type="resolution" value="2.91 A"/>
    <property type="chains" value="A/B=1-285"/>
</dbReference>
<dbReference type="PANTHER" id="PTHR11783">
    <property type="entry name" value="SULFOTRANSFERASE SULT"/>
    <property type="match status" value="1"/>
</dbReference>
<organism evidence="5">
    <name type="scientific">uncultured soil bacterium</name>
    <dbReference type="NCBI Taxonomy" id="164851"/>
    <lineage>
        <taxon>Bacteria</taxon>
        <taxon>environmental samples</taxon>
    </lineage>
</organism>
<gene>
    <name evidence="5" type="primary">teg12</name>
</gene>
<reference evidence="6 7" key="2">
    <citation type="journal article" date="2010" name="Biochemistry">
        <title>Crystal structures of the glycopeptide sulfotransferase Teg12 in a complex with the teicoplanin aglycone.</title>
        <authorList>
            <person name="Bick M.J."/>
            <person name="Banik J.J."/>
            <person name="Darst S.A."/>
            <person name="Brady S.F."/>
        </authorList>
    </citation>
    <scope>X-RAY CRYSTALLOGRAPHY (2.04 ANGSTROMS)</scope>
</reference>
<dbReference type="Gene3D" id="3.40.50.300">
    <property type="entry name" value="P-loop containing nucleotide triphosphate hydrolases"/>
    <property type="match status" value="1"/>
</dbReference>
<dbReference type="GO" id="GO:0008146">
    <property type="term" value="F:sulfotransferase activity"/>
    <property type="evidence" value="ECO:0000314"/>
    <property type="project" value="CAFA"/>
</dbReference>
<dbReference type="SUPFAM" id="SSF52540">
    <property type="entry name" value="P-loop containing nucleoside triphosphate hydrolases"/>
    <property type="match status" value="1"/>
</dbReference>
<dbReference type="EvolutionaryTrace" id="B7T1D7"/>
<sequence>MNGIRWIASYPKAGNTWVRCMLAAYITGKAPQVWNDIDAESLTLEAMLRFGDLPPAEPMEPVLVKTHLKADVPVLGLYGEATAKVLYLVRNPRDMLLSSMRMASISRDDVEKSRDFARKFIANEGLGWNALGAGGGVGLGSWPENVRSWTESSSDRFPNADVLTMRYEDLKGDPVARFSEIVEFLDLGGPVDIEDIRRAVAASTLERMRELEKRSEQQGGGSPIRHGDARMMKGGPGGARPQFVGEGRYDQSLSFLGEDIESDYQELLHGDSGFALYAKQYGYAG</sequence>
<evidence type="ECO:0000256" key="2">
    <source>
        <dbReference type="ARBA" id="ARBA00022679"/>
    </source>
</evidence>
<dbReference type="EMBL" id="EU874253">
    <property type="protein sequence ID" value="ACJ60995.1"/>
    <property type="molecule type" value="Genomic_DNA"/>
</dbReference>
<evidence type="ECO:0007829" key="7">
    <source>
        <dbReference type="PDB" id="3MGB"/>
    </source>
</evidence>
<evidence type="ECO:0000259" key="4">
    <source>
        <dbReference type="Pfam" id="PF00685"/>
    </source>
</evidence>
<evidence type="ECO:0000256" key="1">
    <source>
        <dbReference type="ARBA" id="ARBA00005771"/>
    </source>
</evidence>
<dbReference type="Gene3D" id="1.25.40.460">
    <property type="match status" value="1"/>
</dbReference>
<dbReference type="DisProt" id="DP01093"/>
<dbReference type="AlphaFoldDB" id="B7T1D7"/>
<evidence type="ECO:0007829" key="6">
    <source>
        <dbReference type="PDB" id="3MG9"/>
    </source>
</evidence>
<accession>B7T1D7</accession>
<dbReference type="PDB" id="3MGB">
    <property type="method" value="X-ray"/>
    <property type="resolution" value="2.04 A"/>
    <property type="chains" value="A/B=1-285"/>
</dbReference>
<dbReference type="PDB" id="3MG9">
    <property type="method" value="X-ray"/>
    <property type="resolution" value="2.27 A"/>
    <property type="chains" value="A=1-285"/>
</dbReference>
<feature type="domain" description="Sulfotransferase" evidence="4">
    <location>
        <begin position="6"/>
        <end position="218"/>
    </location>
</feature>
<dbReference type="PDBsum" id="3MGC"/>
<name>B7T1D7_9BACT</name>
<dbReference type="PDBsum" id="3MG9"/>
<dbReference type="InterPro" id="IPR027417">
    <property type="entry name" value="P-loop_NTPase"/>
</dbReference>